<dbReference type="Pfam" id="PF02120">
    <property type="entry name" value="Flg_hook"/>
    <property type="match status" value="1"/>
</dbReference>
<dbReference type="EMBL" id="CP041153">
    <property type="protein sequence ID" value="QDF77253.1"/>
    <property type="molecule type" value="Genomic_DNA"/>
</dbReference>
<proteinExistence type="predicted"/>
<protein>
    <recommendedName>
        <fullName evidence="2">Flagellar hook-length control protein-like C-terminal domain-containing protein</fullName>
    </recommendedName>
</protein>
<feature type="region of interest" description="Disordered" evidence="1">
    <location>
        <begin position="373"/>
        <end position="411"/>
    </location>
</feature>
<dbReference type="PANTHER" id="PTHR37533">
    <property type="entry name" value="FLAGELLAR HOOK-LENGTH CONTROL PROTEIN"/>
    <property type="match status" value="1"/>
</dbReference>
<dbReference type="PANTHER" id="PTHR37533:SF2">
    <property type="entry name" value="FLAGELLAR HOOK-LENGTH CONTROL PROTEIN"/>
    <property type="match status" value="1"/>
</dbReference>
<dbReference type="InterPro" id="IPR052563">
    <property type="entry name" value="FliK"/>
</dbReference>
<sequence length="425" mass="44795">MAGDDELMPSIVKGQADKFEMRDGELEEGELKEIVALVPPIVTPPEILPVITLNGQGLGSEAALGSEAIVAQLPEASLDQIMAQSGLTKEELIALPPQMLQAIIHGIEGLGSQAANGQSAAYQSTASQNDNALTSVQQDTKALIAQAKQYLAANSVQSGTVSIAPSSQQGDLAGQEKTFAAGLAAGKEAQSILADAKPEMKPSAEQSRQTEFIAATSMQTHGTKAAVDALKDANLAVSMTPKAGEGSDISGLDKSGLISAQSLTGLRAESAPQYQLSIKPQGEPAAQMQEMIQKFSPVMRQQLVAMVSQGVQQAEIRLDPPELGHMMVRVQVQGEHTQVQFHVTQTQTRELVEQAIPRLREMLAEQGMQLTDSNVSQGGQEQGDGSEQGEASGQGLSDMDEISAEESLLASNNATSYRSGIDYYA</sequence>
<accession>A0ABX5WRP8</accession>
<evidence type="ECO:0000259" key="2">
    <source>
        <dbReference type="Pfam" id="PF02120"/>
    </source>
</evidence>
<name>A0ABX5WRP8_9GAMM</name>
<feature type="domain" description="Flagellar hook-length control protein-like C-terminal" evidence="2">
    <location>
        <begin position="301"/>
        <end position="383"/>
    </location>
</feature>
<dbReference type="Gene3D" id="3.30.750.140">
    <property type="match status" value="1"/>
</dbReference>
<organism evidence="3 4">
    <name type="scientific">Shewanella marisflavi</name>
    <dbReference type="NCBI Taxonomy" id="260364"/>
    <lineage>
        <taxon>Bacteria</taxon>
        <taxon>Pseudomonadati</taxon>
        <taxon>Pseudomonadota</taxon>
        <taxon>Gammaproteobacteria</taxon>
        <taxon>Alteromonadales</taxon>
        <taxon>Shewanellaceae</taxon>
        <taxon>Shewanella</taxon>
    </lineage>
</organism>
<reference evidence="3 4" key="1">
    <citation type="submission" date="2019-06" db="EMBL/GenBank/DDBJ databases">
        <title>Complete genome of Shewanella marisflavi ECSMB14101, a mussel settlement-inducing bacterium isolated from East China Sea.</title>
        <authorList>
            <person name="Yang J."/>
            <person name="Liang X."/>
            <person name="Chang R."/>
            <person name="Peng L."/>
        </authorList>
    </citation>
    <scope>NUCLEOTIDE SEQUENCE [LARGE SCALE GENOMIC DNA]</scope>
    <source>
        <strain evidence="3 4">ECSMB14101</strain>
    </source>
</reference>
<feature type="compositionally biased region" description="Low complexity" evidence="1">
    <location>
        <begin position="376"/>
        <end position="395"/>
    </location>
</feature>
<evidence type="ECO:0000313" key="3">
    <source>
        <dbReference type="EMBL" id="QDF77253.1"/>
    </source>
</evidence>
<dbReference type="Proteomes" id="UP000318758">
    <property type="component" value="Chromosome"/>
</dbReference>
<evidence type="ECO:0000313" key="4">
    <source>
        <dbReference type="Proteomes" id="UP000318758"/>
    </source>
</evidence>
<keyword evidence="4" id="KW-1185">Reference proteome</keyword>
<dbReference type="InterPro" id="IPR038610">
    <property type="entry name" value="FliK-like_C_sf"/>
</dbReference>
<dbReference type="InterPro" id="IPR021136">
    <property type="entry name" value="Flagellar_hook_control-like_C"/>
</dbReference>
<evidence type="ECO:0000256" key="1">
    <source>
        <dbReference type="SAM" id="MobiDB-lite"/>
    </source>
</evidence>
<dbReference type="CDD" id="cd17470">
    <property type="entry name" value="T3SS_Flik_C"/>
    <property type="match status" value="1"/>
</dbReference>
<gene>
    <name evidence="3" type="ORF">FGA12_12500</name>
</gene>